<accession>A0A1K1MHY5</accession>
<dbReference type="InterPro" id="IPR018310">
    <property type="entry name" value="Put_endonuclease_Z1-dom"/>
</dbReference>
<dbReference type="Pfam" id="PF10593">
    <property type="entry name" value="Z1"/>
    <property type="match status" value="1"/>
</dbReference>
<dbReference type="InterPro" id="IPR027417">
    <property type="entry name" value="P-loop_NTPase"/>
</dbReference>
<sequence length="936" mass="107517">MVNQERVNNIVGMVRNLIELTGIANTLTDEKIDELITQALSIVSVDCSDEEREACKRDLKYRYMIQSRPGSKILNDYDQEEWYTDIKDELDQKFWLRYKDYLIDEKHFSPNIVSKLGNETLDQDLMNYLLNPNIKTDVPILRRGLVIGDVQSGKTSTYIGLICKAADAGFRVFILLTGTIESLRKQTQERVEEGFIGIDMSDPSTGGRRVGVGTDNQDIFATALTSRNNDFTGNSDKIAVALRNFNAVVFVIKKQKDVLNKLTKWLQNLNADKLTGKIDQPMLMIDDEADNASINTSKDKEDPTTINRLIRNLANLFTRSNYIGFTATPFANVFIDPETTEEMENQDLFPEDFIVSLPTPSNYIGPEKIFAENGEYHSQLIYITDAGVEESDGYSFYFKHKKEWQGDLPDSLTDAIYSFYIVNAIRDLRGDTKTHRSMLINMSRFVKVQKHIRSEVEDIHTKAYREIKFNLSHDFEESIKSPVLKRIHSLWETHFSDTEFEWDDIVGSLYNAVEPIMIKVVNSAKGTDKLVYPANESIRVIAIGGLALSRGLTLEGLIISYFYRNTCTYDVLMQMGRWFGYRRGYEDLFRIWTHKASAEWYAEISRATEELKADMRLMNENKMRPRDFGIRVKNDADDLQITAANKMRNSKDETLVNSYFGNIIETPYLVYDPELQKKNYRRIKTFIETLVSEGMPFERQQTAHGKGRYMIQNVPKSKISDLITKLEISKYNGHFRPSQLSNFITNCDESCLEFFDIAIIEGTKSDKRIEIAGKEITTIFRGGCSTSVEENRLNIGRRGKLGGPGDGMTGIVDTPDMTAEEIMEAAKARFKVEYKKEKKKDFSETSTYPGITWFKYVKNRRPLLIIYFVDIEGQENQHIAFERLDKEMEGLPSVGLAIGFPENDRASVFEYTTYRANKAYNWFELNDILAESEEEE</sequence>
<evidence type="ECO:0000259" key="1">
    <source>
        <dbReference type="Pfam" id="PF10593"/>
    </source>
</evidence>
<feature type="domain" description="Putative endonuclease Z1" evidence="1">
    <location>
        <begin position="411"/>
        <end position="636"/>
    </location>
</feature>
<organism evidence="2 3">
    <name type="scientific">Ruminococcus flavefaciens</name>
    <dbReference type="NCBI Taxonomy" id="1265"/>
    <lineage>
        <taxon>Bacteria</taxon>
        <taxon>Bacillati</taxon>
        <taxon>Bacillota</taxon>
        <taxon>Clostridia</taxon>
        <taxon>Eubacteriales</taxon>
        <taxon>Oscillospiraceae</taxon>
        <taxon>Ruminococcus</taxon>
    </lineage>
</organism>
<dbReference type="AlphaFoldDB" id="A0A1K1MHY5"/>
<proteinExistence type="predicted"/>
<dbReference type="Gene3D" id="3.40.50.300">
    <property type="entry name" value="P-loop containing nucleotide triphosphate hydrolases"/>
    <property type="match status" value="1"/>
</dbReference>
<dbReference type="EMBL" id="FPIP01000002">
    <property type="protein sequence ID" value="SFW22744.1"/>
    <property type="molecule type" value="Genomic_DNA"/>
</dbReference>
<gene>
    <name evidence="2" type="ORF">SAMN02910280_1227</name>
</gene>
<evidence type="ECO:0000313" key="3">
    <source>
        <dbReference type="Proteomes" id="UP000183461"/>
    </source>
</evidence>
<reference evidence="3" key="1">
    <citation type="submission" date="2016-11" db="EMBL/GenBank/DDBJ databases">
        <authorList>
            <person name="Varghese N."/>
            <person name="Submissions S."/>
        </authorList>
    </citation>
    <scope>NUCLEOTIDE SEQUENCE [LARGE SCALE GENOMIC DNA]</scope>
    <source>
        <strain evidence="3">YL228</strain>
    </source>
</reference>
<dbReference type="Proteomes" id="UP000183461">
    <property type="component" value="Unassembled WGS sequence"/>
</dbReference>
<protein>
    <submittedName>
        <fullName evidence="2">Z1 domain-containing protein</fullName>
    </submittedName>
</protein>
<name>A0A1K1MHY5_RUMFL</name>
<dbReference type="RefSeq" id="WP_072299588.1">
    <property type="nucleotide sequence ID" value="NZ_FPIP01000002.1"/>
</dbReference>
<evidence type="ECO:0000313" key="2">
    <source>
        <dbReference type="EMBL" id="SFW22744.1"/>
    </source>
</evidence>
<dbReference type="SUPFAM" id="SSF52540">
    <property type="entry name" value="P-loop containing nucleoside triphosphate hydrolases"/>
    <property type="match status" value="1"/>
</dbReference>